<feature type="transmembrane region" description="Helical" evidence="1">
    <location>
        <begin position="83"/>
        <end position="101"/>
    </location>
</feature>
<accession>A0A5F0U088</accession>
<evidence type="ECO:0000313" key="2">
    <source>
        <dbReference type="EMBL" id="MCG6225277.1"/>
    </source>
</evidence>
<reference evidence="2 7" key="3">
    <citation type="submission" date="2020-03" db="EMBL/GenBank/DDBJ databases">
        <title>Comparative genetics of Staphylococcus warneri persistents from caprine mastitis.</title>
        <authorList>
            <person name="Franca C.A."/>
            <person name="Rosa D.S."/>
            <person name="Silva A."/>
            <person name="Rodrigues D.L.N."/>
            <person name="Santos R.G."/>
            <person name="Castillo R.E.H."/>
            <person name="Moreira M.A.S."/>
            <person name="Lima M.C."/>
            <person name="Gouveia G.V."/>
            <person name="Gouveia J.J.S."/>
            <person name="Souza R.F.S."/>
            <person name="Bertram B."/>
            <person name="Azevedo V."/>
            <person name="Costa M."/>
        </authorList>
    </citation>
    <scope>NUCLEOTIDE SEQUENCE [LARGE SCALE GENOMIC DNA]</scope>
    <source>
        <strain evidence="2 7">Cap 9.2</strain>
    </source>
</reference>
<dbReference type="Proteomes" id="UP000814367">
    <property type="component" value="Unassembled WGS sequence"/>
</dbReference>
<feature type="transmembrane region" description="Helical" evidence="1">
    <location>
        <begin position="57"/>
        <end position="77"/>
    </location>
</feature>
<sequence>MYFIIAIFTSISSLVSLFYAIDACIKTKQVNALYAFARSFSIALLCVATLFFINHQFLFAMTFLMALVQLIDGFIGLKIKDNLKAYGPFSLAIIGFILLLFI</sequence>
<evidence type="ECO:0000313" key="7">
    <source>
        <dbReference type="Proteomes" id="UP000814367"/>
    </source>
</evidence>
<keyword evidence="7" id="KW-1185">Reference proteome</keyword>
<evidence type="ECO:0000313" key="3">
    <source>
        <dbReference type="EMBL" id="NBH31450.1"/>
    </source>
</evidence>
<evidence type="ECO:0000256" key="1">
    <source>
        <dbReference type="SAM" id="Phobius"/>
    </source>
</evidence>
<dbReference type="Proteomes" id="UP000481807">
    <property type="component" value="Unassembled WGS sequence"/>
</dbReference>
<comment type="caution">
    <text evidence="4">The sequence shown here is derived from an EMBL/GenBank/DDBJ whole genome shotgun (WGS) entry which is preliminary data.</text>
</comment>
<gene>
    <name evidence="3" type="ORF">D3Z30_10705</name>
    <name evidence="4" type="ORF">DXC19_11340</name>
    <name evidence="2" type="ORF">G8J23_04535</name>
</gene>
<reference evidence="3 6" key="2">
    <citation type="submission" date="2018-08" db="EMBL/GenBank/DDBJ databases">
        <title>Murine metabolic-syndrome-specific gut microbial biobank.</title>
        <authorList>
            <person name="Liu C."/>
        </authorList>
    </citation>
    <scope>NUCLEOTIDE SEQUENCE [LARGE SCALE GENOMIC DNA]</scope>
    <source>
        <strain evidence="3 6">1XD21-27</strain>
    </source>
</reference>
<keyword evidence="1" id="KW-1133">Transmembrane helix</keyword>
<proteinExistence type="predicted"/>
<evidence type="ECO:0000313" key="4">
    <source>
        <dbReference type="EMBL" id="RGM28483.1"/>
    </source>
</evidence>
<protein>
    <submittedName>
        <fullName evidence="4">Uncharacterized protein</fullName>
    </submittedName>
</protein>
<dbReference type="AlphaFoldDB" id="A0A5F0U088"/>
<evidence type="ECO:0000313" key="6">
    <source>
        <dbReference type="Proteomes" id="UP000481807"/>
    </source>
</evidence>
<keyword evidence="1" id="KW-0472">Membrane</keyword>
<dbReference type="EMBL" id="QXWP01000007">
    <property type="protein sequence ID" value="NBH31450.1"/>
    <property type="molecule type" value="Genomic_DNA"/>
</dbReference>
<organism evidence="4 5">
    <name type="scientific">Staphylococcus warneri</name>
    <dbReference type="NCBI Taxonomy" id="1292"/>
    <lineage>
        <taxon>Bacteria</taxon>
        <taxon>Bacillati</taxon>
        <taxon>Bacillota</taxon>
        <taxon>Bacilli</taxon>
        <taxon>Bacillales</taxon>
        <taxon>Staphylococcaceae</taxon>
        <taxon>Staphylococcus</taxon>
    </lineage>
</organism>
<reference evidence="4 5" key="1">
    <citation type="submission" date="2018-08" db="EMBL/GenBank/DDBJ databases">
        <title>A genome reference for cultivated species of the human gut microbiota.</title>
        <authorList>
            <person name="Zou Y."/>
            <person name="Xue W."/>
            <person name="Luo G."/>
        </authorList>
    </citation>
    <scope>NUCLEOTIDE SEQUENCE [LARGE SCALE GENOMIC DNA]</scope>
    <source>
        <strain evidence="4 5">OM08-17AT</strain>
    </source>
</reference>
<dbReference type="EMBL" id="JAANHJ010000001">
    <property type="protein sequence ID" value="MCG6225277.1"/>
    <property type="molecule type" value="Genomic_DNA"/>
</dbReference>
<dbReference type="RefSeq" id="WP_002466124.1">
    <property type="nucleotide sequence ID" value="NZ_CABMFV010000008.1"/>
</dbReference>
<feature type="transmembrane region" description="Helical" evidence="1">
    <location>
        <begin position="30"/>
        <end position="52"/>
    </location>
</feature>
<dbReference type="Proteomes" id="UP000261016">
    <property type="component" value="Unassembled WGS sequence"/>
</dbReference>
<name>A0A5F0U088_STAWA</name>
<keyword evidence="1" id="KW-0812">Transmembrane</keyword>
<evidence type="ECO:0000313" key="5">
    <source>
        <dbReference type="Proteomes" id="UP000261016"/>
    </source>
</evidence>
<dbReference type="EMBL" id="QSTD01000008">
    <property type="protein sequence ID" value="RGM28483.1"/>
    <property type="molecule type" value="Genomic_DNA"/>
</dbReference>